<protein>
    <recommendedName>
        <fullName evidence="3">Serpin domain-containing protein</fullName>
    </recommendedName>
</protein>
<dbReference type="EMBL" id="BQKI01000009">
    <property type="protein sequence ID" value="GJN02230.1"/>
    <property type="molecule type" value="Genomic_DNA"/>
</dbReference>
<evidence type="ECO:0000313" key="4">
    <source>
        <dbReference type="EMBL" id="GJN02230.1"/>
    </source>
</evidence>
<dbReference type="Pfam" id="PF00079">
    <property type="entry name" value="Serpin"/>
    <property type="match status" value="1"/>
</dbReference>
<organism evidence="4 5">
    <name type="scientific">Eleusine coracana subsp. coracana</name>
    <dbReference type="NCBI Taxonomy" id="191504"/>
    <lineage>
        <taxon>Eukaryota</taxon>
        <taxon>Viridiplantae</taxon>
        <taxon>Streptophyta</taxon>
        <taxon>Embryophyta</taxon>
        <taxon>Tracheophyta</taxon>
        <taxon>Spermatophyta</taxon>
        <taxon>Magnoliopsida</taxon>
        <taxon>Liliopsida</taxon>
        <taxon>Poales</taxon>
        <taxon>Poaceae</taxon>
        <taxon>PACMAD clade</taxon>
        <taxon>Chloridoideae</taxon>
        <taxon>Cynodonteae</taxon>
        <taxon>Eleusininae</taxon>
        <taxon>Eleusine</taxon>
    </lineage>
</organism>
<reference evidence="4" key="2">
    <citation type="submission" date="2021-12" db="EMBL/GenBank/DDBJ databases">
        <title>Resequencing data analysis of finger millet.</title>
        <authorList>
            <person name="Hatakeyama M."/>
            <person name="Aluri S."/>
            <person name="Balachadran M.T."/>
            <person name="Sivarajan S.R."/>
            <person name="Poveda L."/>
            <person name="Shimizu-Inatsugi R."/>
            <person name="Schlapbach R."/>
            <person name="Sreeman S.M."/>
            <person name="Shimizu K.K."/>
        </authorList>
    </citation>
    <scope>NUCLEOTIDE SEQUENCE</scope>
</reference>
<dbReference type="PANTHER" id="PTHR11461">
    <property type="entry name" value="SERINE PROTEASE INHIBITOR, SERPIN"/>
    <property type="match status" value="1"/>
</dbReference>
<proteinExistence type="inferred from homology"/>
<dbReference type="InterPro" id="IPR042178">
    <property type="entry name" value="Serpin_sf_1"/>
</dbReference>
<dbReference type="InterPro" id="IPR036186">
    <property type="entry name" value="Serpin_sf"/>
</dbReference>
<gene>
    <name evidence="4" type="primary">ga19560</name>
    <name evidence="4" type="ORF">PR202_ga19560</name>
</gene>
<dbReference type="PANTHER" id="PTHR11461:SF286">
    <property type="entry name" value="NON-INHIBITORY SERPIN-Z11-RELATED"/>
    <property type="match status" value="1"/>
</dbReference>
<dbReference type="SMART" id="SM00093">
    <property type="entry name" value="SERPIN"/>
    <property type="match status" value="1"/>
</dbReference>
<reference evidence="4" key="1">
    <citation type="journal article" date="2018" name="DNA Res.">
        <title>Multiple hybrid de novo genome assembly of finger millet, an orphan allotetraploid crop.</title>
        <authorList>
            <person name="Hatakeyama M."/>
            <person name="Aluri S."/>
            <person name="Balachadran M.T."/>
            <person name="Sivarajan S.R."/>
            <person name="Patrignani A."/>
            <person name="Gruter S."/>
            <person name="Poveda L."/>
            <person name="Shimizu-Inatsugi R."/>
            <person name="Baeten J."/>
            <person name="Francoijs K.J."/>
            <person name="Nataraja K.N."/>
            <person name="Reddy Y.A.N."/>
            <person name="Phadnis S."/>
            <person name="Ravikumar R.L."/>
            <person name="Schlapbach R."/>
            <person name="Sreeman S.M."/>
            <person name="Shimizu K.K."/>
        </authorList>
    </citation>
    <scope>NUCLEOTIDE SEQUENCE</scope>
</reference>
<evidence type="ECO:0000313" key="5">
    <source>
        <dbReference type="Proteomes" id="UP001054889"/>
    </source>
</evidence>
<dbReference type="Gene3D" id="2.30.39.10">
    <property type="entry name" value="Alpha-1-antitrypsin, domain 1"/>
    <property type="match status" value="1"/>
</dbReference>
<evidence type="ECO:0000256" key="2">
    <source>
        <dbReference type="RuleBase" id="RU000411"/>
    </source>
</evidence>
<sequence>MRSWPQVAFAAGVFVDRSLHLTPEFASAAASDHAAVARSVDFRTRPAAAAAEVNAFIERATAGRIRNLLVSPDAAKVKGNGGKVVLANGMHFKATWARRFDPADTVRELFHLGDGYTSVRVPFLSDAGVQYAVTFVGFKMLQCFYKMTNREGRLDHRAPCFCMLVFLPHRRDGLPALLRLAVTEPDFVMRCVPRREQLVRLCMVPKFRFEFRFDARRALRELGLAAPFDPDAADLSGMVANAPPEGMYASAVRVACAVEVDEEGTTAVAFMHEPTSPGYSPCDASPAAAAADELRGGPPLHVRHRRVHSDNKFVATPLSRQIFHLSVSIYY</sequence>
<dbReference type="AlphaFoldDB" id="A0AAV5CWP9"/>
<dbReference type="Gene3D" id="3.30.497.10">
    <property type="entry name" value="Antithrombin, subunit I, domain 2"/>
    <property type="match status" value="1"/>
</dbReference>
<dbReference type="GO" id="GO:0005615">
    <property type="term" value="C:extracellular space"/>
    <property type="evidence" value="ECO:0007669"/>
    <property type="project" value="InterPro"/>
</dbReference>
<dbReference type="SUPFAM" id="SSF56574">
    <property type="entry name" value="Serpins"/>
    <property type="match status" value="1"/>
</dbReference>
<dbReference type="Proteomes" id="UP001054889">
    <property type="component" value="Unassembled WGS sequence"/>
</dbReference>
<comment type="caution">
    <text evidence="4">The sequence shown here is derived from an EMBL/GenBank/DDBJ whole genome shotgun (WGS) entry which is preliminary data.</text>
</comment>
<dbReference type="InterPro" id="IPR000215">
    <property type="entry name" value="Serpin_fam"/>
</dbReference>
<evidence type="ECO:0000259" key="3">
    <source>
        <dbReference type="SMART" id="SM00093"/>
    </source>
</evidence>
<feature type="domain" description="Serpin" evidence="3">
    <location>
        <begin position="1"/>
        <end position="310"/>
    </location>
</feature>
<comment type="similarity">
    <text evidence="1 2">Belongs to the serpin family.</text>
</comment>
<evidence type="ECO:0000256" key="1">
    <source>
        <dbReference type="ARBA" id="ARBA00009500"/>
    </source>
</evidence>
<dbReference type="GO" id="GO:0004867">
    <property type="term" value="F:serine-type endopeptidase inhibitor activity"/>
    <property type="evidence" value="ECO:0007669"/>
    <property type="project" value="InterPro"/>
</dbReference>
<name>A0AAV5CWP9_ELECO</name>
<keyword evidence="5" id="KW-1185">Reference proteome</keyword>
<accession>A0AAV5CWP9</accession>
<dbReference type="InterPro" id="IPR042185">
    <property type="entry name" value="Serpin_sf_2"/>
</dbReference>
<dbReference type="InterPro" id="IPR023796">
    <property type="entry name" value="Serpin_dom"/>
</dbReference>